<comment type="subcellular location">
    <subcellularLocation>
        <location evidence="1">Mitochondrion outer membrane</location>
    </subcellularLocation>
</comment>
<dbReference type="PANTHER" id="PTHR12289">
    <property type="entry name" value="METAXIN RELATED"/>
    <property type="match status" value="1"/>
</dbReference>
<dbReference type="SUPFAM" id="SSF47616">
    <property type="entry name" value="GST C-terminal domain-like"/>
    <property type="match status" value="1"/>
</dbReference>
<dbReference type="SFLD" id="SFLDG01180">
    <property type="entry name" value="SUF1"/>
    <property type="match status" value="1"/>
</dbReference>
<dbReference type="InterPro" id="IPR019564">
    <property type="entry name" value="Sam37/metaxin_N"/>
</dbReference>
<accession>A0A9P6JEH3</accession>
<sequence>MTSRELYIFGSAFGLPSIDPHCLALIAYLSITGYEDYSIVECNDPALSPTGELPMLHDGKNWIGGANRILAYLSKTGHNADKRLSKEMVAKSVSHQALVDENLADAILFSWFADSENYIGSIRKTYSDLLPFPSRYYVPIQMKKSAIQRVQKYGGQIESSGSNLVNTSKTQIYDVARDCYRVLNRRLGEQDFLFGDAPTTLDAKVFGYLALQLYPEIPNRRFGMILESQFPRLARYCDRCRERFLSGVPKPISAAEATATAAAAGATDVQAGSGSSSNPFMYAGEWLKGMFQSSKTTHGATGGAKEKSAEERDFARKRALAVGLGLVAMVVYVIGNGLVVIGTEDDEEGGYSGAGEGAFGLVEGGAPMFEEVHVPTEDFDGDDD</sequence>
<keyword evidence="12" id="KW-1185">Reference proteome</keyword>
<dbReference type="Pfam" id="PF10568">
    <property type="entry name" value="Tom37"/>
    <property type="match status" value="1"/>
</dbReference>
<evidence type="ECO:0000256" key="8">
    <source>
        <dbReference type="SAM" id="Phobius"/>
    </source>
</evidence>
<keyword evidence="8" id="KW-1133">Transmembrane helix</keyword>
<keyword evidence="7 8" id="KW-0472">Membrane</keyword>
<dbReference type="Gene3D" id="1.20.1050.10">
    <property type="match status" value="1"/>
</dbReference>
<dbReference type="Proteomes" id="UP000738359">
    <property type="component" value="Unassembled WGS sequence"/>
</dbReference>
<comment type="similarity">
    <text evidence="2">Belongs to the metaxin family.</text>
</comment>
<keyword evidence="4" id="KW-1000">Mitochondrion outer membrane</keyword>
<dbReference type="GO" id="GO:0007005">
    <property type="term" value="P:mitochondrion organization"/>
    <property type="evidence" value="ECO:0007669"/>
    <property type="project" value="TreeGrafter"/>
</dbReference>
<dbReference type="CDD" id="cd03078">
    <property type="entry name" value="GST_N_Metaxin1_like"/>
    <property type="match status" value="1"/>
</dbReference>
<comment type="caution">
    <text evidence="11">The sequence shown here is derived from an EMBL/GenBank/DDBJ whole genome shotgun (WGS) entry which is preliminary data.</text>
</comment>
<name>A0A9P6JEH3_MORAP</name>
<dbReference type="InterPro" id="IPR033468">
    <property type="entry name" value="Metaxin_GST"/>
</dbReference>
<dbReference type="InterPro" id="IPR040079">
    <property type="entry name" value="Glutathione_S-Trfase"/>
</dbReference>
<organism evidence="11 12">
    <name type="scientific">Mortierella alpina</name>
    <name type="common">Oleaginous fungus</name>
    <name type="synonym">Mortierella renispora</name>
    <dbReference type="NCBI Taxonomy" id="64518"/>
    <lineage>
        <taxon>Eukaryota</taxon>
        <taxon>Fungi</taxon>
        <taxon>Fungi incertae sedis</taxon>
        <taxon>Mucoromycota</taxon>
        <taxon>Mortierellomycotina</taxon>
        <taxon>Mortierellomycetes</taxon>
        <taxon>Mortierellales</taxon>
        <taxon>Mortierellaceae</taxon>
        <taxon>Mortierella</taxon>
    </lineage>
</organism>
<reference evidence="11" key="1">
    <citation type="journal article" date="2020" name="Fungal Divers.">
        <title>Resolving the Mortierellaceae phylogeny through synthesis of multi-gene phylogenetics and phylogenomics.</title>
        <authorList>
            <person name="Vandepol N."/>
            <person name="Liber J."/>
            <person name="Desiro A."/>
            <person name="Na H."/>
            <person name="Kennedy M."/>
            <person name="Barry K."/>
            <person name="Grigoriev I.V."/>
            <person name="Miller A.N."/>
            <person name="O'Donnell K."/>
            <person name="Stajich J.E."/>
            <person name="Bonito G."/>
        </authorList>
    </citation>
    <scope>NUCLEOTIDE SEQUENCE</scope>
    <source>
        <strain evidence="11">CK1249</strain>
    </source>
</reference>
<keyword evidence="8" id="KW-0812">Transmembrane</keyword>
<dbReference type="EMBL" id="JAAAHY010000039">
    <property type="protein sequence ID" value="KAF9968089.1"/>
    <property type="molecule type" value="Genomic_DNA"/>
</dbReference>
<protein>
    <submittedName>
        <fullName evidence="11">Metaxin 1</fullName>
    </submittedName>
</protein>
<keyword evidence="3" id="KW-0813">Transport</keyword>
<dbReference type="Pfam" id="PF17171">
    <property type="entry name" value="GST_C_6"/>
    <property type="match status" value="1"/>
</dbReference>
<dbReference type="OrthoDB" id="5835136at2759"/>
<dbReference type="SFLD" id="SFLDS00019">
    <property type="entry name" value="Glutathione_Transferase_(cytos"/>
    <property type="match status" value="1"/>
</dbReference>
<feature type="domain" description="Mitochondrial outer membrane transport complex Sam37/metaxin N-terminal" evidence="9">
    <location>
        <begin position="22"/>
        <end position="142"/>
    </location>
</feature>
<dbReference type="AlphaFoldDB" id="A0A9P6JEH3"/>
<keyword evidence="5" id="KW-0653">Protein transport</keyword>
<evidence type="ECO:0000256" key="2">
    <source>
        <dbReference type="ARBA" id="ARBA00009170"/>
    </source>
</evidence>
<evidence type="ECO:0000256" key="7">
    <source>
        <dbReference type="ARBA" id="ARBA00023136"/>
    </source>
</evidence>
<evidence type="ECO:0000256" key="5">
    <source>
        <dbReference type="ARBA" id="ARBA00022927"/>
    </source>
</evidence>
<dbReference type="PANTHER" id="PTHR12289:SF41">
    <property type="entry name" value="FAILED AXON CONNECTIONS-RELATED"/>
    <property type="match status" value="1"/>
</dbReference>
<evidence type="ECO:0000256" key="1">
    <source>
        <dbReference type="ARBA" id="ARBA00004294"/>
    </source>
</evidence>
<evidence type="ECO:0000256" key="4">
    <source>
        <dbReference type="ARBA" id="ARBA00022787"/>
    </source>
</evidence>
<dbReference type="InterPro" id="IPR036282">
    <property type="entry name" value="Glutathione-S-Trfase_C_sf"/>
</dbReference>
<evidence type="ECO:0000313" key="12">
    <source>
        <dbReference type="Proteomes" id="UP000738359"/>
    </source>
</evidence>
<dbReference type="InterPro" id="IPR050931">
    <property type="entry name" value="Mito_Protein_Transport_Metaxin"/>
</dbReference>
<dbReference type="GO" id="GO:0015031">
    <property type="term" value="P:protein transport"/>
    <property type="evidence" value="ECO:0007669"/>
    <property type="project" value="UniProtKB-KW"/>
</dbReference>
<evidence type="ECO:0000259" key="9">
    <source>
        <dbReference type="Pfam" id="PF10568"/>
    </source>
</evidence>
<evidence type="ECO:0000256" key="3">
    <source>
        <dbReference type="ARBA" id="ARBA00022448"/>
    </source>
</evidence>
<feature type="transmembrane region" description="Helical" evidence="8">
    <location>
        <begin position="319"/>
        <end position="341"/>
    </location>
</feature>
<keyword evidence="6" id="KW-0496">Mitochondrion</keyword>
<gene>
    <name evidence="11" type="primary">MTX1</name>
    <name evidence="11" type="ORF">BGZ70_006751</name>
</gene>
<proteinExistence type="inferred from homology"/>
<evidence type="ECO:0000313" key="11">
    <source>
        <dbReference type="EMBL" id="KAF9968089.1"/>
    </source>
</evidence>
<evidence type="ECO:0000259" key="10">
    <source>
        <dbReference type="Pfam" id="PF17171"/>
    </source>
</evidence>
<evidence type="ECO:0000256" key="6">
    <source>
        <dbReference type="ARBA" id="ARBA00023128"/>
    </source>
</evidence>
<dbReference type="GO" id="GO:0001401">
    <property type="term" value="C:SAM complex"/>
    <property type="evidence" value="ECO:0007669"/>
    <property type="project" value="InterPro"/>
</dbReference>
<feature type="domain" description="Metaxin glutathione S-transferase" evidence="10">
    <location>
        <begin position="176"/>
        <end position="240"/>
    </location>
</feature>